<gene>
    <name evidence="5" type="ORF">RFI_38077</name>
</gene>
<dbReference type="PANTHER" id="PTHR22847:SF637">
    <property type="entry name" value="WD REPEAT DOMAIN 5B"/>
    <property type="match status" value="1"/>
</dbReference>
<dbReference type="PROSITE" id="PS00678">
    <property type="entry name" value="WD_REPEATS_1"/>
    <property type="match status" value="1"/>
</dbReference>
<keyword evidence="2" id="KW-0677">Repeat</keyword>
<dbReference type="InterPro" id="IPR036322">
    <property type="entry name" value="WD40_repeat_dom_sf"/>
</dbReference>
<keyword evidence="4" id="KW-0812">Transmembrane</keyword>
<evidence type="ECO:0000256" key="4">
    <source>
        <dbReference type="SAM" id="Phobius"/>
    </source>
</evidence>
<keyword evidence="1 3" id="KW-0853">WD repeat</keyword>
<evidence type="ECO:0000313" key="6">
    <source>
        <dbReference type="Proteomes" id="UP000023152"/>
    </source>
</evidence>
<dbReference type="Gene3D" id="2.130.10.10">
    <property type="entry name" value="YVTN repeat-like/Quinoprotein amine dehydrogenase"/>
    <property type="match status" value="2"/>
</dbReference>
<accession>X6LFB9</accession>
<sequence>MKIKTNLCQCLFTKKKDDKSKNFIHIYMLLSHLLLSHAIHTYLIEYPKSKLFYQMIMYQRFIIDKSIYTCGIIYFFKIESLFYSNFALRIAVMLSYGFSMDGDMVVTSTDFRTIQIWNVQSGRGIRNFRRYSDFIDFTKFSSFDGIIKLCDVNTINMIESIQFSPDGQMIFWNVKTGERIKEIKMDDVISSRFSPDGQYIVSSSLYNIIRILDVESRKEVKQLEGHSDVINDVKYFPDDQTILSCSNDKTIRLWDIKLGNQK</sequence>
<dbReference type="GO" id="GO:1990234">
    <property type="term" value="C:transferase complex"/>
    <property type="evidence" value="ECO:0007669"/>
    <property type="project" value="UniProtKB-ARBA"/>
</dbReference>
<dbReference type="Pfam" id="PF00400">
    <property type="entry name" value="WD40"/>
    <property type="match status" value="2"/>
</dbReference>
<keyword evidence="4" id="KW-0472">Membrane</keyword>
<evidence type="ECO:0000256" key="1">
    <source>
        <dbReference type="ARBA" id="ARBA00022574"/>
    </source>
</evidence>
<evidence type="ECO:0000313" key="5">
    <source>
        <dbReference type="EMBL" id="ETN99404.1"/>
    </source>
</evidence>
<dbReference type="PANTHER" id="PTHR22847">
    <property type="entry name" value="WD40 REPEAT PROTEIN"/>
    <property type="match status" value="1"/>
</dbReference>
<dbReference type="InterPro" id="IPR019775">
    <property type="entry name" value="WD40_repeat_CS"/>
</dbReference>
<dbReference type="PROSITE" id="PS50294">
    <property type="entry name" value="WD_REPEATS_REGION"/>
    <property type="match status" value="1"/>
</dbReference>
<dbReference type="AlphaFoldDB" id="X6LFB9"/>
<dbReference type="Proteomes" id="UP000023152">
    <property type="component" value="Unassembled WGS sequence"/>
</dbReference>
<dbReference type="OrthoDB" id="10250769at2759"/>
<evidence type="ECO:0000256" key="3">
    <source>
        <dbReference type="PROSITE-ProRule" id="PRU00221"/>
    </source>
</evidence>
<keyword evidence="6" id="KW-1185">Reference proteome</keyword>
<proteinExistence type="predicted"/>
<keyword evidence="4" id="KW-1133">Transmembrane helix</keyword>
<dbReference type="SMART" id="SM00320">
    <property type="entry name" value="WD40"/>
    <property type="match status" value="2"/>
</dbReference>
<dbReference type="InterPro" id="IPR015943">
    <property type="entry name" value="WD40/YVTN_repeat-like_dom_sf"/>
</dbReference>
<name>X6LFB9_RETFI</name>
<evidence type="ECO:0000256" key="2">
    <source>
        <dbReference type="ARBA" id="ARBA00022737"/>
    </source>
</evidence>
<feature type="repeat" description="WD" evidence="3">
    <location>
        <begin position="223"/>
        <end position="262"/>
    </location>
</feature>
<feature type="transmembrane region" description="Helical" evidence="4">
    <location>
        <begin position="24"/>
        <end position="44"/>
    </location>
</feature>
<protein>
    <submittedName>
        <fullName evidence="5">WD repeat-containing protein</fullName>
    </submittedName>
</protein>
<reference evidence="5 6" key="1">
    <citation type="journal article" date="2013" name="Curr. Biol.">
        <title>The Genome of the Foraminiferan Reticulomyxa filosa.</title>
        <authorList>
            <person name="Glockner G."/>
            <person name="Hulsmann N."/>
            <person name="Schleicher M."/>
            <person name="Noegel A.A."/>
            <person name="Eichinger L."/>
            <person name="Gallinger C."/>
            <person name="Pawlowski J."/>
            <person name="Sierra R."/>
            <person name="Euteneuer U."/>
            <person name="Pillet L."/>
            <person name="Moustafa A."/>
            <person name="Platzer M."/>
            <person name="Groth M."/>
            <person name="Szafranski K."/>
            <person name="Schliwa M."/>
        </authorList>
    </citation>
    <scope>NUCLEOTIDE SEQUENCE [LARGE SCALE GENOMIC DNA]</scope>
</reference>
<dbReference type="InterPro" id="IPR001680">
    <property type="entry name" value="WD40_rpt"/>
</dbReference>
<dbReference type="EMBL" id="ASPP01044046">
    <property type="protein sequence ID" value="ETN99404.1"/>
    <property type="molecule type" value="Genomic_DNA"/>
</dbReference>
<dbReference type="SUPFAM" id="SSF50978">
    <property type="entry name" value="WD40 repeat-like"/>
    <property type="match status" value="1"/>
</dbReference>
<comment type="caution">
    <text evidence="5">The sequence shown here is derived from an EMBL/GenBank/DDBJ whole genome shotgun (WGS) entry which is preliminary data.</text>
</comment>
<organism evidence="5 6">
    <name type="scientific">Reticulomyxa filosa</name>
    <dbReference type="NCBI Taxonomy" id="46433"/>
    <lineage>
        <taxon>Eukaryota</taxon>
        <taxon>Sar</taxon>
        <taxon>Rhizaria</taxon>
        <taxon>Retaria</taxon>
        <taxon>Foraminifera</taxon>
        <taxon>Monothalamids</taxon>
        <taxon>Reticulomyxidae</taxon>
        <taxon>Reticulomyxa</taxon>
    </lineage>
</organism>
<dbReference type="PROSITE" id="PS50082">
    <property type="entry name" value="WD_REPEATS_2"/>
    <property type="match status" value="1"/>
</dbReference>